<protein>
    <recommendedName>
        <fullName evidence="3">MarR family transcriptional regulator</fullName>
    </recommendedName>
</protein>
<dbReference type="RefSeq" id="WP_354697303.1">
    <property type="nucleotide sequence ID" value="NZ_CP114014.1"/>
</dbReference>
<dbReference type="EMBL" id="CP114014">
    <property type="protein sequence ID" value="XAY06064.1"/>
    <property type="molecule type" value="Genomic_DNA"/>
</dbReference>
<dbReference type="AlphaFoldDB" id="A0AAU7AWI6"/>
<proteinExistence type="predicted"/>
<gene>
    <name evidence="2" type="ORF">DSM112329_02926</name>
</gene>
<evidence type="ECO:0008006" key="3">
    <source>
        <dbReference type="Google" id="ProtNLM"/>
    </source>
</evidence>
<organism evidence="2">
    <name type="scientific">Paraconexibacter sp. AEG42_29</name>
    <dbReference type="NCBI Taxonomy" id="2997339"/>
    <lineage>
        <taxon>Bacteria</taxon>
        <taxon>Bacillati</taxon>
        <taxon>Actinomycetota</taxon>
        <taxon>Thermoleophilia</taxon>
        <taxon>Solirubrobacterales</taxon>
        <taxon>Paraconexibacteraceae</taxon>
        <taxon>Paraconexibacter</taxon>
    </lineage>
</organism>
<reference evidence="2" key="1">
    <citation type="submission" date="2022-12" db="EMBL/GenBank/DDBJ databases">
        <title>Paraconexibacter alkalitolerans sp. nov. and Baekduia alba sp. nov., isolated from soil and emended description of the genera Paraconexibacter (Chun et al., 2020) and Baekduia (An et al., 2020).</title>
        <authorList>
            <person name="Vieira S."/>
            <person name="Huber K.J."/>
            <person name="Geppert A."/>
            <person name="Wolf J."/>
            <person name="Neumann-Schaal M."/>
            <person name="Muesken M."/>
            <person name="Overmann J."/>
        </authorList>
    </citation>
    <scope>NUCLEOTIDE SEQUENCE</scope>
    <source>
        <strain evidence="2">AEG42_29</strain>
    </source>
</reference>
<dbReference type="KEGG" id="parq:DSM112329_02926"/>
<feature type="region of interest" description="Disordered" evidence="1">
    <location>
        <begin position="42"/>
        <end position="129"/>
    </location>
</feature>
<evidence type="ECO:0000256" key="1">
    <source>
        <dbReference type="SAM" id="MobiDB-lite"/>
    </source>
</evidence>
<feature type="compositionally biased region" description="Basic residues" evidence="1">
    <location>
        <begin position="56"/>
        <end position="72"/>
    </location>
</feature>
<evidence type="ECO:0000313" key="2">
    <source>
        <dbReference type="EMBL" id="XAY06064.1"/>
    </source>
</evidence>
<name>A0AAU7AWI6_9ACTN</name>
<accession>A0AAU7AWI6</accession>
<feature type="compositionally biased region" description="Low complexity" evidence="1">
    <location>
        <begin position="73"/>
        <end position="87"/>
    </location>
</feature>
<sequence>MTVLEALQQAEQNLIARVRELEPLVREHAALVAELERRGLSATETAGNATDEKPAQKTRRKRTATGTRRRRAAAAPVAAVPAPSDTPTTHDRPKAAAKTKKPRAAQAAKATPRAKAKRPGGSRAPRGGRAAQIQNLVAQTPGVTVKDLGTQLGVDATGLYHPVRKLVADGALRKDGAKLHPVSSDA</sequence>